<protein>
    <submittedName>
        <fullName evidence="2">Uncharacterized protein</fullName>
    </submittedName>
</protein>
<keyword evidence="1" id="KW-0472">Membrane</keyword>
<sequence>MGFSQLLGILFILNGLGFLGGIALYVTSYWRRELYLVAAGYAIITIIALFAFQGVSLDAFYMGESLNPMAIGSKVAELVVAVCAGYLYTQSTS</sequence>
<keyword evidence="3" id="KW-1185">Reference proteome</keyword>
<keyword evidence="1" id="KW-1133">Transmembrane helix</keyword>
<proteinExistence type="predicted"/>
<evidence type="ECO:0000256" key="1">
    <source>
        <dbReference type="SAM" id="Phobius"/>
    </source>
</evidence>
<accession>A0A1G7SNZ6</accession>
<organism evidence="2 3">
    <name type="scientific">Halorientalis regularis</name>
    <dbReference type="NCBI Taxonomy" id="660518"/>
    <lineage>
        <taxon>Archaea</taxon>
        <taxon>Methanobacteriati</taxon>
        <taxon>Methanobacteriota</taxon>
        <taxon>Stenosarchaea group</taxon>
        <taxon>Halobacteria</taxon>
        <taxon>Halobacteriales</taxon>
        <taxon>Haloarculaceae</taxon>
        <taxon>Halorientalis</taxon>
    </lineage>
</organism>
<dbReference type="Proteomes" id="UP000199076">
    <property type="component" value="Unassembled WGS sequence"/>
</dbReference>
<evidence type="ECO:0000313" key="3">
    <source>
        <dbReference type="Proteomes" id="UP000199076"/>
    </source>
</evidence>
<dbReference type="AlphaFoldDB" id="A0A1G7SNZ6"/>
<feature type="transmembrane region" description="Helical" evidence="1">
    <location>
        <begin position="69"/>
        <end position="88"/>
    </location>
</feature>
<dbReference type="Pfam" id="PF24287">
    <property type="entry name" value="DUF7475"/>
    <property type="match status" value="1"/>
</dbReference>
<reference evidence="3" key="1">
    <citation type="submission" date="2016-10" db="EMBL/GenBank/DDBJ databases">
        <authorList>
            <person name="Varghese N."/>
            <person name="Submissions S."/>
        </authorList>
    </citation>
    <scope>NUCLEOTIDE SEQUENCE [LARGE SCALE GENOMIC DNA]</scope>
    <source>
        <strain evidence="3">IBRC-M 10760</strain>
    </source>
</reference>
<name>A0A1G7SNZ6_9EURY</name>
<keyword evidence="1" id="KW-0812">Transmembrane</keyword>
<dbReference type="InterPro" id="IPR055898">
    <property type="entry name" value="DUF7475"/>
</dbReference>
<dbReference type="EMBL" id="FNBK01000019">
    <property type="protein sequence ID" value="SDG24786.1"/>
    <property type="molecule type" value="Genomic_DNA"/>
</dbReference>
<feature type="transmembrane region" description="Helical" evidence="1">
    <location>
        <begin position="6"/>
        <end position="27"/>
    </location>
</feature>
<gene>
    <name evidence="2" type="ORF">SAMN05216218_11954</name>
</gene>
<feature type="transmembrane region" description="Helical" evidence="1">
    <location>
        <begin position="34"/>
        <end position="57"/>
    </location>
</feature>
<evidence type="ECO:0000313" key="2">
    <source>
        <dbReference type="EMBL" id="SDG24786.1"/>
    </source>
</evidence>